<gene>
    <name evidence="2" type="ORF">GCM10010913_27910</name>
</gene>
<organism evidence="2 3">
    <name type="scientific">Paenibacillus aceti</name>
    <dbReference type="NCBI Taxonomy" id="1820010"/>
    <lineage>
        <taxon>Bacteria</taxon>
        <taxon>Bacillati</taxon>
        <taxon>Bacillota</taxon>
        <taxon>Bacilli</taxon>
        <taxon>Bacillales</taxon>
        <taxon>Paenibacillaceae</taxon>
        <taxon>Paenibacillus</taxon>
    </lineage>
</organism>
<evidence type="ECO:0000259" key="1">
    <source>
        <dbReference type="PROSITE" id="PS01124"/>
    </source>
</evidence>
<dbReference type="Gene3D" id="1.10.10.60">
    <property type="entry name" value="Homeodomain-like"/>
    <property type="match status" value="1"/>
</dbReference>
<dbReference type="EMBL" id="BMIW01000020">
    <property type="protein sequence ID" value="GGG04525.1"/>
    <property type="molecule type" value="Genomic_DNA"/>
</dbReference>
<keyword evidence="3" id="KW-1185">Reference proteome</keyword>
<dbReference type="PROSITE" id="PS01124">
    <property type="entry name" value="HTH_ARAC_FAMILY_2"/>
    <property type="match status" value="1"/>
</dbReference>
<dbReference type="InterPro" id="IPR053142">
    <property type="entry name" value="PchR_regulatory_protein"/>
</dbReference>
<dbReference type="SMART" id="SM00342">
    <property type="entry name" value="HTH_ARAC"/>
    <property type="match status" value="1"/>
</dbReference>
<name>A0ABQ1VXS9_9BACL</name>
<reference evidence="3" key="1">
    <citation type="journal article" date="2019" name="Int. J. Syst. Evol. Microbiol.">
        <title>The Global Catalogue of Microorganisms (GCM) 10K type strain sequencing project: providing services to taxonomists for standard genome sequencing and annotation.</title>
        <authorList>
            <consortium name="The Broad Institute Genomics Platform"/>
            <consortium name="The Broad Institute Genome Sequencing Center for Infectious Disease"/>
            <person name="Wu L."/>
            <person name="Ma J."/>
        </authorList>
    </citation>
    <scope>NUCLEOTIDE SEQUENCE [LARGE SCALE GENOMIC DNA]</scope>
    <source>
        <strain evidence="3">CGMCC 1.15420</strain>
    </source>
</reference>
<dbReference type="PANTHER" id="PTHR47893">
    <property type="entry name" value="REGULATORY PROTEIN PCHR"/>
    <property type="match status" value="1"/>
</dbReference>
<accession>A0ABQ1VXS9</accession>
<dbReference type="InterPro" id="IPR018060">
    <property type="entry name" value="HTH_AraC"/>
</dbReference>
<evidence type="ECO:0000313" key="2">
    <source>
        <dbReference type="EMBL" id="GGG04525.1"/>
    </source>
</evidence>
<dbReference type="PANTHER" id="PTHR47893:SF1">
    <property type="entry name" value="REGULATORY PROTEIN PCHR"/>
    <property type="match status" value="1"/>
</dbReference>
<sequence>MRVFQERIGPAVSFLLKRFASAIDKPGASNLELECHALEIFMLACRLFLKEGEESSRAVALSRDEMEKLQEAKRIMKERLIDPPTLLELSRLIGLNDYKLKVGFKELYGTTVFGYLKDERLKQALLMLQTGRVNVGEAACAVGYLNPSYRHVFRQKTVRYLERRPI</sequence>
<dbReference type="Pfam" id="PF12833">
    <property type="entry name" value="HTH_18"/>
    <property type="match status" value="1"/>
</dbReference>
<dbReference type="Proteomes" id="UP000608420">
    <property type="component" value="Unassembled WGS sequence"/>
</dbReference>
<protein>
    <recommendedName>
        <fullName evidence="1">HTH araC/xylS-type domain-containing protein</fullName>
    </recommendedName>
</protein>
<feature type="domain" description="HTH araC/xylS-type" evidence="1">
    <location>
        <begin position="70"/>
        <end position="149"/>
    </location>
</feature>
<proteinExistence type="predicted"/>
<evidence type="ECO:0000313" key="3">
    <source>
        <dbReference type="Proteomes" id="UP000608420"/>
    </source>
</evidence>
<comment type="caution">
    <text evidence="2">The sequence shown here is derived from an EMBL/GenBank/DDBJ whole genome shotgun (WGS) entry which is preliminary data.</text>
</comment>